<dbReference type="EMBL" id="MCGR01000002">
    <property type="protein sequence ID" value="ORY91715.1"/>
    <property type="molecule type" value="Genomic_DNA"/>
</dbReference>
<keyword evidence="4 5" id="KW-0472">Membrane</keyword>
<keyword evidence="2 5" id="KW-0812">Transmembrane</keyword>
<accession>A0A1Y2G2V7</accession>
<feature type="transmembrane region" description="Helical" evidence="5">
    <location>
        <begin position="165"/>
        <end position="192"/>
    </location>
</feature>
<evidence type="ECO:0008006" key="8">
    <source>
        <dbReference type="Google" id="ProtNLM"/>
    </source>
</evidence>
<dbReference type="PANTHER" id="PTHR31465:SF1">
    <property type="entry name" value="PROTEIN RTA1-RELATED"/>
    <property type="match status" value="1"/>
</dbReference>
<feature type="transmembrane region" description="Helical" evidence="5">
    <location>
        <begin position="227"/>
        <end position="248"/>
    </location>
</feature>
<evidence type="ECO:0000256" key="3">
    <source>
        <dbReference type="ARBA" id="ARBA00022989"/>
    </source>
</evidence>
<gene>
    <name evidence="6" type="ORF">BCR35DRAFT_311995</name>
</gene>
<dbReference type="Pfam" id="PF04479">
    <property type="entry name" value="RTA1"/>
    <property type="match status" value="1"/>
</dbReference>
<evidence type="ECO:0000256" key="2">
    <source>
        <dbReference type="ARBA" id="ARBA00022692"/>
    </source>
</evidence>
<dbReference type="InterPro" id="IPR007568">
    <property type="entry name" value="RTA1"/>
</dbReference>
<feature type="transmembrane region" description="Helical" evidence="5">
    <location>
        <begin position="138"/>
        <end position="159"/>
    </location>
</feature>
<name>A0A1Y2G2V7_9BASI</name>
<evidence type="ECO:0000256" key="5">
    <source>
        <dbReference type="SAM" id="Phobius"/>
    </source>
</evidence>
<dbReference type="Proteomes" id="UP000193467">
    <property type="component" value="Unassembled WGS sequence"/>
</dbReference>
<feature type="transmembrane region" description="Helical" evidence="5">
    <location>
        <begin position="90"/>
        <end position="111"/>
    </location>
</feature>
<protein>
    <recommendedName>
        <fullName evidence="8">RTA1 like protein-domain-containing protein</fullName>
    </recommendedName>
</protein>
<feature type="transmembrane region" description="Helical" evidence="5">
    <location>
        <begin position="38"/>
        <end position="58"/>
    </location>
</feature>
<evidence type="ECO:0000313" key="6">
    <source>
        <dbReference type="EMBL" id="ORY91715.1"/>
    </source>
</evidence>
<comment type="caution">
    <text evidence="6">The sequence shown here is derived from an EMBL/GenBank/DDBJ whole genome shotgun (WGS) entry which is preliminary data.</text>
</comment>
<keyword evidence="3 5" id="KW-1133">Transmembrane helix</keyword>
<evidence type="ECO:0000256" key="4">
    <source>
        <dbReference type="ARBA" id="ARBA00023136"/>
    </source>
</evidence>
<dbReference type="PANTHER" id="PTHR31465">
    <property type="entry name" value="PROTEIN RTA1-RELATED"/>
    <property type="match status" value="1"/>
</dbReference>
<proteinExistence type="predicted"/>
<comment type="subcellular location">
    <subcellularLocation>
        <location evidence="1">Membrane</location>
        <topology evidence="1">Multi-pass membrane protein</topology>
    </subcellularLocation>
</comment>
<reference evidence="6 7" key="1">
    <citation type="submission" date="2016-07" db="EMBL/GenBank/DDBJ databases">
        <title>Pervasive Adenine N6-methylation of Active Genes in Fungi.</title>
        <authorList>
            <consortium name="DOE Joint Genome Institute"/>
            <person name="Mondo S.J."/>
            <person name="Dannebaum R.O."/>
            <person name="Kuo R.C."/>
            <person name="Labutti K."/>
            <person name="Haridas S."/>
            <person name="Kuo A."/>
            <person name="Salamov A."/>
            <person name="Ahrendt S.R."/>
            <person name="Lipzen A."/>
            <person name="Sullivan W."/>
            <person name="Andreopoulos W.B."/>
            <person name="Clum A."/>
            <person name="Lindquist E."/>
            <person name="Daum C."/>
            <person name="Ramamoorthy G.K."/>
            <person name="Gryganskyi A."/>
            <person name="Culley D."/>
            <person name="Magnuson J.K."/>
            <person name="James T.Y."/>
            <person name="O'Malley M.A."/>
            <person name="Stajich J.E."/>
            <person name="Spatafora J.W."/>
            <person name="Visel A."/>
            <person name="Grigoriev I.V."/>
        </authorList>
    </citation>
    <scope>NUCLEOTIDE SEQUENCE [LARGE SCALE GENOMIC DNA]</scope>
    <source>
        <strain evidence="6 7">62-1032</strain>
    </source>
</reference>
<keyword evidence="7" id="KW-1185">Reference proteome</keyword>
<dbReference type="InParanoid" id="A0A1Y2G2V7"/>
<evidence type="ECO:0000256" key="1">
    <source>
        <dbReference type="ARBA" id="ARBA00004141"/>
    </source>
</evidence>
<organism evidence="6 7">
    <name type="scientific">Leucosporidium creatinivorum</name>
    <dbReference type="NCBI Taxonomy" id="106004"/>
    <lineage>
        <taxon>Eukaryota</taxon>
        <taxon>Fungi</taxon>
        <taxon>Dikarya</taxon>
        <taxon>Basidiomycota</taxon>
        <taxon>Pucciniomycotina</taxon>
        <taxon>Microbotryomycetes</taxon>
        <taxon>Leucosporidiales</taxon>
        <taxon>Leucosporidium</taxon>
    </lineage>
</organism>
<sequence length="275" mass="30035">MSLVTLLLTHSASAATLLPRGAEGADQMNSSLHISKTPAVIVLILYLVSTVVLWSHFFRNGRKGYMLSLTIGMTCMTLGFAIRLNPGAYAWQFLLTFLSPVAFLAQNYVLLSRLSFALTPAITDPCLLLPRRGLTWTFLMSDVVTFCCQTAGTVFVIIGGDFGRLGQILSVAGVALALLSYAAFTVILVVFVRRMKRFHPTIYSSPYGPRASLARFTSTSKVHDVKLLTNLMLITCVGILIRSLFRLIEQSDGYVFPLLLSSSPTNPSPLLPPPN</sequence>
<evidence type="ECO:0000313" key="7">
    <source>
        <dbReference type="Proteomes" id="UP000193467"/>
    </source>
</evidence>
<dbReference type="OrthoDB" id="3358017at2759"/>
<dbReference type="AlphaFoldDB" id="A0A1Y2G2V7"/>
<dbReference type="GO" id="GO:0016020">
    <property type="term" value="C:membrane"/>
    <property type="evidence" value="ECO:0007669"/>
    <property type="project" value="UniProtKB-SubCell"/>
</dbReference>
<feature type="transmembrane region" description="Helical" evidence="5">
    <location>
        <begin position="65"/>
        <end position="84"/>
    </location>
</feature>